<proteinExistence type="predicted"/>
<protein>
    <recommendedName>
        <fullName evidence="3">N-acetyltransferase domain-containing protein</fullName>
    </recommendedName>
</protein>
<evidence type="ECO:0008006" key="3">
    <source>
        <dbReference type="Google" id="ProtNLM"/>
    </source>
</evidence>
<dbReference type="Proteomes" id="UP000823486">
    <property type="component" value="Unassembled WGS sequence"/>
</dbReference>
<sequence>MIIRLKKASNADAQTIIKIQVKAFMPLLEKSKDYHTNPANEPIERVIMRINNPDGGFYKILAANKLVCAICVFCSDYVCTKQDNKLNLKLSTR</sequence>
<evidence type="ECO:0000313" key="1">
    <source>
        <dbReference type="EMBL" id="MBM7692184.1"/>
    </source>
</evidence>
<evidence type="ECO:0000313" key="2">
    <source>
        <dbReference type="Proteomes" id="UP000823486"/>
    </source>
</evidence>
<name>A0ABS2QGA4_9BACI</name>
<organism evidence="1 2">
    <name type="scientific">Peribacillus deserti</name>
    <dbReference type="NCBI Taxonomy" id="673318"/>
    <lineage>
        <taxon>Bacteria</taxon>
        <taxon>Bacillati</taxon>
        <taxon>Bacillota</taxon>
        <taxon>Bacilli</taxon>
        <taxon>Bacillales</taxon>
        <taxon>Bacillaceae</taxon>
        <taxon>Peribacillus</taxon>
    </lineage>
</organism>
<comment type="caution">
    <text evidence="1">The sequence shown here is derived from an EMBL/GenBank/DDBJ whole genome shotgun (WGS) entry which is preliminary data.</text>
</comment>
<dbReference type="RefSeq" id="WP_204541114.1">
    <property type="nucleotide sequence ID" value="NZ_JAFBFI010000005.1"/>
</dbReference>
<dbReference type="EMBL" id="JAFBFI010000005">
    <property type="protein sequence ID" value="MBM7692184.1"/>
    <property type="molecule type" value="Genomic_DNA"/>
</dbReference>
<gene>
    <name evidence="1" type="ORF">JOC77_001611</name>
</gene>
<keyword evidence="2" id="KW-1185">Reference proteome</keyword>
<reference evidence="1 2" key="1">
    <citation type="submission" date="2021-01" db="EMBL/GenBank/DDBJ databases">
        <title>Genomic Encyclopedia of Type Strains, Phase IV (KMG-IV): sequencing the most valuable type-strain genomes for metagenomic binning, comparative biology and taxonomic classification.</title>
        <authorList>
            <person name="Goeker M."/>
        </authorList>
    </citation>
    <scope>NUCLEOTIDE SEQUENCE [LARGE SCALE GENOMIC DNA]</scope>
    <source>
        <strain evidence="1 2">DSM 105482</strain>
    </source>
</reference>
<accession>A0ABS2QGA4</accession>